<dbReference type="SMART" id="SM00345">
    <property type="entry name" value="HTH_GNTR"/>
    <property type="match status" value="1"/>
</dbReference>
<keyword evidence="2" id="KW-0238">DNA-binding</keyword>
<keyword evidence="6" id="KW-1185">Reference proteome</keyword>
<dbReference type="GO" id="GO:0003700">
    <property type="term" value="F:DNA-binding transcription factor activity"/>
    <property type="evidence" value="ECO:0007669"/>
    <property type="project" value="InterPro"/>
</dbReference>
<keyword evidence="1" id="KW-0805">Transcription regulation</keyword>
<dbReference type="PANTHER" id="PTHR43537">
    <property type="entry name" value="TRANSCRIPTIONAL REGULATOR, GNTR FAMILY"/>
    <property type="match status" value="1"/>
</dbReference>
<keyword evidence="3" id="KW-0804">Transcription</keyword>
<evidence type="ECO:0000256" key="2">
    <source>
        <dbReference type="ARBA" id="ARBA00023125"/>
    </source>
</evidence>
<sequence length="250" mass="28683">MRIRKVNRQEVNEVTAVNKNHRMFEQVLHQFREYISSRNLAAGDKLMTEREMAAYLQVSRSSVREALRILEMFDVIYSKPGEGTILKTPHIPKILTTMLQFFTIPTETSIELLESRKVLEGGVAKLAAKRRKESDIRLLQNAVERMRSASDLQAQIQADLDFHLFLAKAAYNNTLSDILVLVSDLVTPNLYTTRLQTQEIAGVNDDFARQHQTILQAVIDKNGHRAAEEMERHIEHTIDLMKALNRFPAE</sequence>
<dbReference type="Proteomes" id="UP000450917">
    <property type="component" value="Unassembled WGS sequence"/>
</dbReference>
<feature type="domain" description="HTH gntR-type" evidence="4">
    <location>
        <begin position="21"/>
        <end position="89"/>
    </location>
</feature>
<gene>
    <name evidence="5" type="ORF">GNP93_11335</name>
</gene>
<dbReference type="InterPro" id="IPR000524">
    <property type="entry name" value="Tscrpt_reg_HTH_GntR"/>
</dbReference>
<dbReference type="SMART" id="SM00895">
    <property type="entry name" value="FCD"/>
    <property type="match status" value="1"/>
</dbReference>
<dbReference type="InterPro" id="IPR011711">
    <property type="entry name" value="GntR_C"/>
</dbReference>
<dbReference type="InterPro" id="IPR008920">
    <property type="entry name" value="TF_FadR/GntR_C"/>
</dbReference>
<dbReference type="Pfam" id="PF00392">
    <property type="entry name" value="GntR"/>
    <property type="match status" value="1"/>
</dbReference>
<dbReference type="GO" id="GO:0003677">
    <property type="term" value="F:DNA binding"/>
    <property type="evidence" value="ECO:0007669"/>
    <property type="project" value="UniProtKB-KW"/>
</dbReference>
<dbReference type="InterPro" id="IPR036388">
    <property type="entry name" value="WH-like_DNA-bd_sf"/>
</dbReference>
<dbReference type="SUPFAM" id="SSF48008">
    <property type="entry name" value="GntR ligand-binding domain-like"/>
    <property type="match status" value="1"/>
</dbReference>
<dbReference type="Gene3D" id="1.10.10.10">
    <property type="entry name" value="Winged helix-like DNA-binding domain superfamily/Winged helix DNA-binding domain"/>
    <property type="match status" value="1"/>
</dbReference>
<dbReference type="SUPFAM" id="SSF46785">
    <property type="entry name" value="Winged helix' DNA-binding domain"/>
    <property type="match status" value="1"/>
</dbReference>
<name>A0A7X3CSF4_9BACL</name>
<evidence type="ECO:0000313" key="5">
    <source>
        <dbReference type="EMBL" id="MUG71272.1"/>
    </source>
</evidence>
<dbReference type="AlphaFoldDB" id="A0A7X3CSF4"/>
<evidence type="ECO:0000256" key="1">
    <source>
        <dbReference type="ARBA" id="ARBA00023015"/>
    </source>
</evidence>
<dbReference type="PANTHER" id="PTHR43537:SF5">
    <property type="entry name" value="UXU OPERON TRANSCRIPTIONAL REGULATOR"/>
    <property type="match status" value="1"/>
</dbReference>
<reference evidence="5 6" key="1">
    <citation type="submission" date="2019-11" db="EMBL/GenBank/DDBJ databases">
        <title>Draft genome sequences of five Paenibacillus species of dairy origin.</title>
        <authorList>
            <person name="Olajide A.M."/>
            <person name="Chen S."/>
            <person name="Lapointe G."/>
        </authorList>
    </citation>
    <scope>NUCLEOTIDE SEQUENCE [LARGE SCALE GENOMIC DNA]</scope>
    <source>
        <strain evidence="5 6">2CS3</strain>
    </source>
</reference>
<dbReference type="EMBL" id="WNZX01000008">
    <property type="protein sequence ID" value="MUG71272.1"/>
    <property type="molecule type" value="Genomic_DNA"/>
</dbReference>
<comment type="caution">
    <text evidence="5">The sequence shown here is derived from an EMBL/GenBank/DDBJ whole genome shotgun (WGS) entry which is preliminary data.</text>
</comment>
<proteinExistence type="predicted"/>
<dbReference type="InterPro" id="IPR036390">
    <property type="entry name" value="WH_DNA-bd_sf"/>
</dbReference>
<accession>A0A7X3CSF4</accession>
<protein>
    <submittedName>
        <fullName evidence="5">FCD domain-containing protein</fullName>
    </submittedName>
</protein>
<evidence type="ECO:0000313" key="6">
    <source>
        <dbReference type="Proteomes" id="UP000450917"/>
    </source>
</evidence>
<organism evidence="5 6">
    <name type="scientific">Paenibacillus validus</name>
    <dbReference type="NCBI Taxonomy" id="44253"/>
    <lineage>
        <taxon>Bacteria</taxon>
        <taxon>Bacillati</taxon>
        <taxon>Bacillota</taxon>
        <taxon>Bacilli</taxon>
        <taxon>Bacillales</taxon>
        <taxon>Paenibacillaceae</taxon>
        <taxon>Paenibacillus</taxon>
    </lineage>
</organism>
<evidence type="ECO:0000259" key="4">
    <source>
        <dbReference type="PROSITE" id="PS50949"/>
    </source>
</evidence>
<dbReference type="CDD" id="cd07377">
    <property type="entry name" value="WHTH_GntR"/>
    <property type="match status" value="1"/>
</dbReference>
<evidence type="ECO:0000256" key="3">
    <source>
        <dbReference type="ARBA" id="ARBA00023163"/>
    </source>
</evidence>
<dbReference type="Pfam" id="PF07729">
    <property type="entry name" value="FCD"/>
    <property type="match status" value="1"/>
</dbReference>
<dbReference type="Gene3D" id="1.20.120.530">
    <property type="entry name" value="GntR ligand-binding domain-like"/>
    <property type="match status" value="1"/>
</dbReference>
<dbReference type="PROSITE" id="PS50949">
    <property type="entry name" value="HTH_GNTR"/>
    <property type="match status" value="1"/>
</dbReference>